<evidence type="ECO:0000256" key="4">
    <source>
        <dbReference type="ARBA" id="ARBA00022989"/>
    </source>
</evidence>
<evidence type="ECO:0000256" key="6">
    <source>
        <dbReference type="SAM" id="MobiDB-lite"/>
    </source>
</evidence>
<comment type="subcellular location">
    <subcellularLocation>
        <location evidence="1">Cell membrane</location>
        <topology evidence="1">Multi-pass membrane protein</topology>
    </subcellularLocation>
</comment>
<evidence type="ECO:0000259" key="8">
    <source>
        <dbReference type="PROSITE" id="PS50156"/>
    </source>
</evidence>
<evidence type="ECO:0000256" key="3">
    <source>
        <dbReference type="ARBA" id="ARBA00022692"/>
    </source>
</evidence>
<feature type="transmembrane region" description="Helical" evidence="7">
    <location>
        <begin position="627"/>
        <end position="647"/>
    </location>
</feature>
<dbReference type="PANTHER" id="PTHR33406">
    <property type="entry name" value="MEMBRANE PROTEIN MJ1562-RELATED"/>
    <property type="match status" value="1"/>
</dbReference>
<dbReference type="InterPro" id="IPR000731">
    <property type="entry name" value="SSD"/>
</dbReference>
<dbReference type="InterPro" id="IPR004869">
    <property type="entry name" value="MMPL_dom"/>
</dbReference>
<feature type="transmembrane region" description="Helical" evidence="7">
    <location>
        <begin position="566"/>
        <end position="583"/>
    </location>
</feature>
<feature type="transmembrane region" description="Helical" evidence="7">
    <location>
        <begin position="183"/>
        <end position="201"/>
    </location>
</feature>
<protein>
    <submittedName>
        <fullName evidence="9">MMPL family transporter</fullName>
    </submittedName>
</protein>
<proteinExistence type="predicted"/>
<keyword evidence="4 7" id="KW-1133">Transmembrane helix</keyword>
<keyword evidence="5 7" id="KW-0472">Membrane</keyword>
<evidence type="ECO:0000256" key="7">
    <source>
        <dbReference type="SAM" id="Phobius"/>
    </source>
</evidence>
<organism evidence="9 10">
    <name type="scientific">Phytoactinopolyspora halophila</name>
    <dbReference type="NCBI Taxonomy" id="1981511"/>
    <lineage>
        <taxon>Bacteria</taxon>
        <taxon>Bacillati</taxon>
        <taxon>Actinomycetota</taxon>
        <taxon>Actinomycetes</taxon>
        <taxon>Jiangellales</taxon>
        <taxon>Jiangellaceae</taxon>
        <taxon>Phytoactinopolyspora</taxon>
    </lineage>
</organism>
<feature type="transmembrane region" description="Helical" evidence="7">
    <location>
        <begin position="680"/>
        <end position="699"/>
    </location>
</feature>
<feature type="transmembrane region" description="Helical" evidence="7">
    <location>
        <begin position="372"/>
        <end position="390"/>
    </location>
</feature>
<dbReference type="PANTHER" id="PTHR33406:SF13">
    <property type="entry name" value="MEMBRANE PROTEIN YDFJ"/>
    <property type="match status" value="1"/>
</dbReference>
<dbReference type="EMBL" id="QMIG01000003">
    <property type="protein sequence ID" value="RAW17612.1"/>
    <property type="molecule type" value="Genomic_DNA"/>
</dbReference>
<keyword evidence="3 7" id="KW-0812">Transmembrane</keyword>
<reference evidence="9 10" key="1">
    <citation type="submission" date="2018-06" db="EMBL/GenBank/DDBJ databases">
        <title>Phytoactinopolyspora halophila sp. nov., a novel halophilic actinomycete isolated from a saline soil in China.</title>
        <authorList>
            <person name="Tang S.-K."/>
        </authorList>
    </citation>
    <scope>NUCLEOTIDE SEQUENCE [LARGE SCALE GENOMIC DNA]</scope>
    <source>
        <strain evidence="9 10">YIM 96934</strain>
    </source>
</reference>
<dbReference type="InterPro" id="IPR050545">
    <property type="entry name" value="Mycobact_MmpL"/>
</dbReference>
<feature type="transmembrane region" description="Helical" evidence="7">
    <location>
        <begin position="280"/>
        <end position="298"/>
    </location>
</feature>
<dbReference type="Gene3D" id="1.20.1640.10">
    <property type="entry name" value="Multidrug efflux transporter AcrB transmembrane domain"/>
    <property type="match status" value="2"/>
</dbReference>
<dbReference type="PROSITE" id="PS50156">
    <property type="entry name" value="SSD"/>
    <property type="match status" value="1"/>
</dbReference>
<name>A0A329R2A3_9ACTN</name>
<evidence type="ECO:0000313" key="10">
    <source>
        <dbReference type="Proteomes" id="UP000250462"/>
    </source>
</evidence>
<feature type="region of interest" description="Disordered" evidence="6">
    <location>
        <begin position="754"/>
        <end position="773"/>
    </location>
</feature>
<dbReference type="AlphaFoldDB" id="A0A329R2A3"/>
<feature type="transmembrane region" description="Helical" evidence="7">
    <location>
        <begin position="310"/>
        <end position="336"/>
    </location>
</feature>
<dbReference type="GO" id="GO:0005886">
    <property type="term" value="C:plasma membrane"/>
    <property type="evidence" value="ECO:0007669"/>
    <property type="project" value="UniProtKB-SubCell"/>
</dbReference>
<feature type="transmembrane region" description="Helical" evidence="7">
    <location>
        <begin position="705"/>
        <end position="724"/>
    </location>
</feature>
<accession>A0A329R2A3</accession>
<keyword evidence="10" id="KW-1185">Reference proteome</keyword>
<feature type="domain" description="SSD" evidence="8">
    <location>
        <begin position="207"/>
        <end position="331"/>
    </location>
</feature>
<evidence type="ECO:0000256" key="5">
    <source>
        <dbReference type="ARBA" id="ARBA00023136"/>
    </source>
</evidence>
<feature type="transmembrane region" description="Helical" evidence="7">
    <location>
        <begin position="595"/>
        <end position="615"/>
    </location>
</feature>
<evidence type="ECO:0000256" key="1">
    <source>
        <dbReference type="ARBA" id="ARBA00004651"/>
    </source>
</evidence>
<feature type="transmembrane region" description="Helical" evidence="7">
    <location>
        <begin position="206"/>
        <end position="225"/>
    </location>
</feature>
<dbReference type="Pfam" id="PF03176">
    <property type="entry name" value="MMPL"/>
    <property type="match status" value="2"/>
</dbReference>
<keyword evidence="2" id="KW-1003">Cell membrane</keyword>
<feature type="transmembrane region" description="Helical" evidence="7">
    <location>
        <begin position="231"/>
        <end position="253"/>
    </location>
</feature>
<evidence type="ECO:0000313" key="9">
    <source>
        <dbReference type="EMBL" id="RAW17612.1"/>
    </source>
</evidence>
<dbReference type="SUPFAM" id="SSF82866">
    <property type="entry name" value="Multidrug efflux transporter AcrB transmembrane domain"/>
    <property type="match status" value="2"/>
</dbReference>
<sequence length="773" mass="81149">MYRIGIAQARHPWRVVAVWALLLVVGGVFAMQLHDRLGGLSLTVPGTDADRADELVEEEFAEPITEQDMLVFSSDEYTATDEPFREIVDEAVAAVRDVDGVVSVIGPYQEGATGQISDDGHSAIVVIGLTGESEEHQDLVDDLRAVTDPLATSDVQIFLTGESPLFVDLLDAEQEGLNRAEMIGLPLALIVLVLAFGTLVAAGMPILLALVGVTVTLGLLGAASYAHTFDIMVESLAILLGLGVGIDYSLFVLTRFREQLARGDDRVAAAGMAVSTTGKAVLFSGITVALSLSGLYLVDNAVFTNLAIAASTTVAVMVAVALSLLPAVLGLVGARVDRLRVLPRRRERDPQRSGSGRSGWVRWAHGVMRRPVSAFVASVAVLGALAIPVFDLELGFDTNTGLEDRPSGQGLAILTDEFASGAMAPMSVVVHSPDGAFDNQDLGAVAALTEQIGDHPDVARTESLTGILNESVGTPTSQALERAAADPVAGEVLRPVVDLDGGMDTTVITVITQQPADAPETAGLVDDIRSVIGPDATAGTDLDVHVGGMSATVADLTDEVEAKQPWAIGLIVALSLLLLLVAFRSAVLPLKAAVMNILGVGASLGVLVAVVQHGVGADVIGFADIGFVQFFLPLMAFALLFGLSMDYEVLLVGRMREEWQRTGDNARAVADGLAHTARPITSAAAIMVVVFASFAAVPIAELQQLGLVLAVAILIDATLVRTVLVPATMRLLGGVNWWLPHWLGHVLPRVDLGEGRRDGSGEETAPREAAVRR</sequence>
<comment type="caution">
    <text evidence="9">The sequence shown here is derived from an EMBL/GenBank/DDBJ whole genome shotgun (WGS) entry which is preliminary data.</text>
</comment>
<evidence type="ECO:0000256" key="2">
    <source>
        <dbReference type="ARBA" id="ARBA00022475"/>
    </source>
</evidence>
<gene>
    <name evidence="9" type="ORF">DPM12_06420</name>
</gene>
<dbReference type="Proteomes" id="UP000250462">
    <property type="component" value="Unassembled WGS sequence"/>
</dbReference>